<accession>A0A4Y8ZVZ0</accession>
<keyword evidence="4" id="KW-1185">Reference proteome</keyword>
<keyword evidence="3" id="KW-0012">Acyltransferase</keyword>
<sequence length="321" mass="35621">MLNLKCGVVQFEHRPGDRAANLATIERFARAAHEEGVRILAFPEMCITGYWHARRLDAAGWRALAERVPQGPSTEVLVRLARELDMVIGAGLVESDSDGRLFNTYVVALPDGGVHSHRKLHAFESPHISSGDRYTVFDTPMGVRIGILICYDNNLVENVRATALLGADILIAPHQTGGTDSRSPHGMKPIDPALWHDRHVNPEPLRAEFQGDKGRGWLMRWLPARAHDNGMFLLFANGVGFDDGEIRTGNAMILDPYGRIVAESDALDEDLVTAELDLSLLPLATGRRWIRGRRPELYSILVERRGDELAPLEARFSTDPT</sequence>
<evidence type="ECO:0000259" key="2">
    <source>
        <dbReference type="PROSITE" id="PS50263"/>
    </source>
</evidence>
<organism evidence="3 4">
    <name type="scientific">Sphingomonas parva</name>
    <dbReference type="NCBI Taxonomy" id="2555898"/>
    <lineage>
        <taxon>Bacteria</taxon>
        <taxon>Pseudomonadati</taxon>
        <taxon>Pseudomonadota</taxon>
        <taxon>Alphaproteobacteria</taxon>
        <taxon>Sphingomonadales</taxon>
        <taxon>Sphingomonadaceae</taxon>
        <taxon>Sphingomonas</taxon>
    </lineage>
</organism>
<gene>
    <name evidence="3" type="ORF">E2493_04745</name>
</gene>
<comment type="caution">
    <text evidence="3">The sequence shown here is derived from an EMBL/GenBank/DDBJ whole genome shotgun (WGS) entry which is preliminary data.</text>
</comment>
<protein>
    <submittedName>
        <fullName evidence="3">Acyltransferase</fullName>
    </submittedName>
</protein>
<dbReference type="CDD" id="cd07585">
    <property type="entry name" value="nitrilase_7"/>
    <property type="match status" value="1"/>
</dbReference>
<dbReference type="AlphaFoldDB" id="A0A4Y8ZVZ0"/>
<dbReference type="SUPFAM" id="SSF56317">
    <property type="entry name" value="Carbon-nitrogen hydrolase"/>
    <property type="match status" value="1"/>
</dbReference>
<dbReference type="InterPro" id="IPR036526">
    <property type="entry name" value="C-N_Hydrolase_sf"/>
</dbReference>
<dbReference type="Gene3D" id="3.60.110.10">
    <property type="entry name" value="Carbon-nitrogen hydrolase"/>
    <property type="match status" value="1"/>
</dbReference>
<dbReference type="Proteomes" id="UP000298213">
    <property type="component" value="Unassembled WGS sequence"/>
</dbReference>
<dbReference type="EMBL" id="SPDV01000007">
    <property type="protein sequence ID" value="TFI59502.1"/>
    <property type="molecule type" value="Genomic_DNA"/>
</dbReference>
<dbReference type="InterPro" id="IPR050345">
    <property type="entry name" value="Aliph_Amidase/BUP"/>
</dbReference>
<keyword evidence="3" id="KW-0808">Transferase</keyword>
<dbReference type="GO" id="GO:0016746">
    <property type="term" value="F:acyltransferase activity"/>
    <property type="evidence" value="ECO:0007669"/>
    <property type="project" value="UniProtKB-KW"/>
</dbReference>
<dbReference type="PANTHER" id="PTHR43674:SF16">
    <property type="entry name" value="CARBON-NITROGEN FAMILY, PUTATIVE (AFU_ORTHOLOGUE AFUA_5G02350)-RELATED"/>
    <property type="match status" value="1"/>
</dbReference>
<feature type="domain" description="CN hydrolase" evidence="2">
    <location>
        <begin position="4"/>
        <end position="278"/>
    </location>
</feature>
<dbReference type="PROSITE" id="PS50263">
    <property type="entry name" value="CN_HYDROLASE"/>
    <property type="match status" value="1"/>
</dbReference>
<dbReference type="Pfam" id="PF00795">
    <property type="entry name" value="CN_hydrolase"/>
    <property type="match status" value="1"/>
</dbReference>
<evidence type="ECO:0000313" key="3">
    <source>
        <dbReference type="EMBL" id="TFI59502.1"/>
    </source>
</evidence>
<dbReference type="OrthoDB" id="9803803at2"/>
<evidence type="ECO:0000313" key="4">
    <source>
        <dbReference type="Proteomes" id="UP000298213"/>
    </source>
</evidence>
<name>A0A4Y8ZVZ0_9SPHN</name>
<evidence type="ECO:0000256" key="1">
    <source>
        <dbReference type="ARBA" id="ARBA00022801"/>
    </source>
</evidence>
<dbReference type="InterPro" id="IPR003010">
    <property type="entry name" value="C-N_Hydrolase"/>
</dbReference>
<dbReference type="GO" id="GO:0016811">
    <property type="term" value="F:hydrolase activity, acting on carbon-nitrogen (but not peptide) bonds, in linear amides"/>
    <property type="evidence" value="ECO:0007669"/>
    <property type="project" value="TreeGrafter"/>
</dbReference>
<dbReference type="PANTHER" id="PTHR43674">
    <property type="entry name" value="NITRILASE C965.09-RELATED"/>
    <property type="match status" value="1"/>
</dbReference>
<reference evidence="3 4" key="1">
    <citation type="submission" date="2019-03" db="EMBL/GenBank/DDBJ databases">
        <title>Genome sequence of Sphingomonas sp. 17J27-24.</title>
        <authorList>
            <person name="Kim M."/>
            <person name="Maeng S."/>
            <person name="Sathiyaraj S."/>
        </authorList>
    </citation>
    <scope>NUCLEOTIDE SEQUENCE [LARGE SCALE GENOMIC DNA]</scope>
    <source>
        <strain evidence="3 4">17J27-24</strain>
    </source>
</reference>
<proteinExistence type="predicted"/>
<keyword evidence="1" id="KW-0378">Hydrolase</keyword>